<accession>X1D771</accession>
<dbReference type="EMBL" id="BART01021805">
    <property type="protein sequence ID" value="GAH04130.1"/>
    <property type="molecule type" value="Genomic_DNA"/>
</dbReference>
<evidence type="ECO:0000313" key="1">
    <source>
        <dbReference type="EMBL" id="GAH04130.1"/>
    </source>
</evidence>
<organism evidence="1">
    <name type="scientific">marine sediment metagenome</name>
    <dbReference type="NCBI Taxonomy" id="412755"/>
    <lineage>
        <taxon>unclassified sequences</taxon>
        <taxon>metagenomes</taxon>
        <taxon>ecological metagenomes</taxon>
    </lineage>
</organism>
<feature type="non-terminal residue" evidence="1">
    <location>
        <position position="1"/>
    </location>
</feature>
<dbReference type="AlphaFoldDB" id="X1D771"/>
<name>X1D771_9ZZZZ</name>
<gene>
    <name evidence="1" type="ORF">S01H4_40109</name>
</gene>
<comment type="caution">
    <text evidence="1">The sequence shown here is derived from an EMBL/GenBank/DDBJ whole genome shotgun (WGS) entry which is preliminary data.</text>
</comment>
<protein>
    <submittedName>
        <fullName evidence="1">Uncharacterized protein</fullName>
    </submittedName>
</protein>
<proteinExistence type="predicted"/>
<sequence length="109" mass="12079">TINTEYFDNIIAQIDNISNCTALEEAKDQLEAEGQKILDGIIDQLALLLPLISIPDPNFGAIIDYITALVAIYTKPYNDLISLQAQYTAKFLEIADKISEKSDTLNCNL</sequence>
<reference evidence="1" key="1">
    <citation type="journal article" date="2014" name="Front. Microbiol.">
        <title>High frequency of phylogenetically diverse reductive dehalogenase-homologous genes in deep subseafloor sedimentary metagenomes.</title>
        <authorList>
            <person name="Kawai M."/>
            <person name="Futagami T."/>
            <person name="Toyoda A."/>
            <person name="Takaki Y."/>
            <person name="Nishi S."/>
            <person name="Hori S."/>
            <person name="Arai W."/>
            <person name="Tsubouchi T."/>
            <person name="Morono Y."/>
            <person name="Uchiyama I."/>
            <person name="Ito T."/>
            <person name="Fujiyama A."/>
            <person name="Inagaki F."/>
            <person name="Takami H."/>
        </authorList>
    </citation>
    <scope>NUCLEOTIDE SEQUENCE</scope>
    <source>
        <strain evidence="1">Expedition CK06-06</strain>
    </source>
</reference>